<dbReference type="GO" id="GO:0007169">
    <property type="term" value="P:cell surface receptor protein tyrosine kinase signaling pathway"/>
    <property type="evidence" value="ECO:0007669"/>
    <property type="project" value="TreeGrafter"/>
</dbReference>
<organism evidence="2 3">
    <name type="scientific">Esox lucius</name>
    <name type="common">Northern pike</name>
    <dbReference type="NCBI Taxonomy" id="8010"/>
    <lineage>
        <taxon>Eukaryota</taxon>
        <taxon>Metazoa</taxon>
        <taxon>Chordata</taxon>
        <taxon>Craniata</taxon>
        <taxon>Vertebrata</taxon>
        <taxon>Euteleostomi</taxon>
        <taxon>Actinopterygii</taxon>
        <taxon>Neopterygii</taxon>
        <taxon>Teleostei</taxon>
        <taxon>Protacanthopterygii</taxon>
        <taxon>Esociformes</taxon>
        <taxon>Esocidae</taxon>
        <taxon>Esox</taxon>
    </lineage>
</organism>
<evidence type="ECO:0000313" key="3">
    <source>
        <dbReference type="Proteomes" id="UP000265140"/>
    </source>
</evidence>
<dbReference type="Pfam" id="PF02174">
    <property type="entry name" value="IRS"/>
    <property type="match status" value="1"/>
</dbReference>
<dbReference type="Ensembl" id="ENSELUT00000024267.3">
    <property type="protein sequence ID" value="ENSELUP00000015174.3"/>
    <property type="gene ID" value="ENSELUG00000015158.3"/>
</dbReference>
<dbReference type="InterPro" id="IPR050996">
    <property type="entry name" value="Docking_Protein_DOK"/>
</dbReference>
<reference evidence="3" key="1">
    <citation type="journal article" date="2014" name="PLoS ONE">
        <title>The genome and linkage map of the northern pike (Esox lucius): conserved synteny revealed between the salmonid sister group and the Neoteleostei.</title>
        <authorList>
            <person name="Rondeau E.B."/>
            <person name="Minkley D.R."/>
            <person name="Leong J.S."/>
            <person name="Messmer A.M."/>
            <person name="Jantzen J.R."/>
            <person name="von Schalburg K.R."/>
            <person name="Lemon C."/>
            <person name="Bird N.H."/>
            <person name="Koop B.F."/>
        </authorList>
    </citation>
    <scope>NUCLEOTIDE SEQUENCE</scope>
</reference>
<dbReference type="InParanoid" id="A0A3P8YF28"/>
<dbReference type="InterPro" id="IPR011993">
    <property type="entry name" value="PH-like_dom_sf"/>
</dbReference>
<dbReference type="AlphaFoldDB" id="A0A3P8YF28"/>
<reference evidence="2" key="3">
    <citation type="submission" date="2025-08" db="UniProtKB">
        <authorList>
            <consortium name="Ensembl"/>
        </authorList>
    </citation>
    <scope>IDENTIFICATION</scope>
</reference>
<reference evidence="2" key="2">
    <citation type="submission" date="2020-02" db="EMBL/GenBank/DDBJ databases">
        <title>Esox lucius (northern pike) genome, fEsoLuc1, primary haplotype.</title>
        <authorList>
            <person name="Myers G."/>
            <person name="Karagic N."/>
            <person name="Meyer A."/>
            <person name="Pippel M."/>
            <person name="Reichard M."/>
            <person name="Winkler S."/>
            <person name="Tracey A."/>
            <person name="Sims Y."/>
            <person name="Howe K."/>
            <person name="Rhie A."/>
            <person name="Formenti G."/>
            <person name="Durbin R."/>
            <person name="Fedrigo O."/>
            <person name="Jarvis E.D."/>
        </authorList>
    </citation>
    <scope>NUCLEOTIDE SEQUENCE [LARGE SCALE GENOMIC DNA]</scope>
</reference>
<proteinExistence type="predicted"/>
<dbReference type="Proteomes" id="UP000265140">
    <property type="component" value="Chromosome 17"/>
</dbReference>
<dbReference type="OMA" id="AANCQCK"/>
<accession>A0A3P8YF28</accession>
<protein>
    <recommendedName>
        <fullName evidence="1">IRS-type PTB domain-containing protein</fullName>
    </recommendedName>
</protein>
<dbReference type="GO" id="GO:0005737">
    <property type="term" value="C:cytoplasm"/>
    <property type="evidence" value="ECO:0007669"/>
    <property type="project" value="TreeGrafter"/>
</dbReference>
<dbReference type="Gene3D" id="2.30.29.30">
    <property type="entry name" value="Pleckstrin-homology domain (PH domain)/Phosphotyrosine-binding domain (PTB)"/>
    <property type="match status" value="2"/>
</dbReference>
<dbReference type="GeneTree" id="ENSGT00940000160725"/>
<dbReference type="SUPFAM" id="SSF50729">
    <property type="entry name" value="PH domain-like"/>
    <property type="match status" value="2"/>
</dbReference>
<evidence type="ECO:0000259" key="1">
    <source>
        <dbReference type="Pfam" id="PF02174"/>
    </source>
</evidence>
<dbReference type="STRING" id="8010.ENSELUP00000015174"/>
<dbReference type="SMART" id="SM01244">
    <property type="entry name" value="IRS"/>
    <property type="match status" value="1"/>
</dbReference>
<dbReference type="InterPro" id="IPR002404">
    <property type="entry name" value="IRS_PTB"/>
</dbReference>
<feature type="domain" description="IRS-type PTB" evidence="1">
    <location>
        <begin position="142"/>
        <end position="193"/>
    </location>
</feature>
<name>A0A3P8YF28_ESOLU</name>
<keyword evidence="3" id="KW-1185">Reference proteome</keyword>
<dbReference type="PANTHER" id="PTHR21258:SF61">
    <property type="entry name" value="PROTEIN CHICO"/>
    <property type="match status" value="1"/>
</dbReference>
<dbReference type="Bgee" id="ENSELUG00000015158">
    <property type="expression patterns" value="Expressed in mesonephros"/>
</dbReference>
<evidence type="ECO:0000313" key="2">
    <source>
        <dbReference type="Ensembl" id="ENSELUP00000015174.3"/>
    </source>
</evidence>
<sequence length="231" mass="27197">MRVQEIDLCFNDIVKQGYVYFHSKHLWIYRRFWLILRTASTKGPRRLEQFSKEQAANCQCKHKVKLRTVSRPLQEKKKNTIILTSKDDSQKDFACDSGESLKLKDLNLTELNNGPVVLYTNCHPNPFKQFHVFLKPSTSMEFYRECILQFSCDALWLWDSRNPCRKITSWPLKALRRYGRSQTWFTFEAGSLTDLVLCCDDYVFLKMFGAVYERDPETLPPSLGPRSFKLD</sequence>
<reference evidence="2" key="4">
    <citation type="submission" date="2025-09" db="UniProtKB">
        <authorList>
            <consortium name="Ensembl"/>
        </authorList>
    </citation>
    <scope>IDENTIFICATION</scope>
</reference>
<dbReference type="PANTHER" id="PTHR21258">
    <property type="entry name" value="DOCKING PROTEIN RELATED"/>
    <property type="match status" value="1"/>
</dbReference>